<dbReference type="EMBL" id="CP051677">
    <property type="protein sequence ID" value="QJD79276.1"/>
    <property type="molecule type" value="Genomic_DNA"/>
</dbReference>
<dbReference type="KEGG" id="srho:HH216_13290"/>
<dbReference type="PANTHER" id="PTHR12215:SF10">
    <property type="entry name" value="L-AMINOADIPATE-SEMIALDEHYDE DEHYDROGENASE-PHOSPHOPANTETHEINYL TRANSFERASE"/>
    <property type="match status" value="1"/>
</dbReference>
<dbReference type="AlphaFoldDB" id="A0A7L5DLJ3"/>
<evidence type="ECO:0000313" key="4">
    <source>
        <dbReference type="EMBL" id="QJD79276.1"/>
    </source>
</evidence>
<evidence type="ECO:0000256" key="2">
    <source>
        <dbReference type="ARBA" id="ARBA00022679"/>
    </source>
</evidence>
<dbReference type="Proteomes" id="UP000501128">
    <property type="component" value="Chromosome"/>
</dbReference>
<accession>A0A7L5DLJ3</accession>
<organism evidence="4 5">
    <name type="scientific">Spirosoma rhododendri</name>
    <dbReference type="NCBI Taxonomy" id="2728024"/>
    <lineage>
        <taxon>Bacteria</taxon>
        <taxon>Pseudomonadati</taxon>
        <taxon>Bacteroidota</taxon>
        <taxon>Cytophagia</taxon>
        <taxon>Cytophagales</taxon>
        <taxon>Cytophagaceae</taxon>
        <taxon>Spirosoma</taxon>
    </lineage>
</organism>
<gene>
    <name evidence="4" type="ORF">HH216_13290</name>
</gene>
<protein>
    <submittedName>
        <fullName evidence="4">4'-phosphopantetheinyl transferase superfamily protein</fullName>
    </submittedName>
</protein>
<dbReference type="GO" id="GO:0008897">
    <property type="term" value="F:holo-[acyl-carrier-protein] synthase activity"/>
    <property type="evidence" value="ECO:0007669"/>
    <property type="project" value="InterPro"/>
</dbReference>
<evidence type="ECO:0000256" key="1">
    <source>
        <dbReference type="ARBA" id="ARBA00010990"/>
    </source>
</evidence>
<dbReference type="InterPro" id="IPR008278">
    <property type="entry name" value="4-PPantetheinyl_Trfase_dom"/>
</dbReference>
<dbReference type="GO" id="GO:0019878">
    <property type="term" value="P:lysine biosynthetic process via aminoadipic acid"/>
    <property type="evidence" value="ECO:0007669"/>
    <property type="project" value="TreeGrafter"/>
</dbReference>
<keyword evidence="2 4" id="KW-0808">Transferase</keyword>
<evidence type="ECO:0000259" key="3">
    <source>
        <dbReference type="Pfam" id="PF01648"/>
    </source>
</evidence>
<dbReference type="InterPro" id="IPR037143">
    <property type="entry name" value="4-PPantetheinyl_Trfase_dom_sf"/>
</dbReference>
<dbReference type="RefSeq" id="WP_169551242.1">
    <property type="nucleotide sequence ID" value="NZ_CP051677.1"/>
</dbReference>
<dbReference type="Gene3D" id="3.90.470.20">
    <property type="entry name" value="4'-phosphopantetheinyl transferase domain"/>
    <property type="match status" value="2"/>
</dbReference>
<evidence type="ECO:0000313" key="5">
    <source>
        <dbReference type="Proteomes" id="UP000501128"/>
    </source>
</evidence>
<dbReference type="SUPFAM" id="SSF56214">
    <property type="entry name" value="4'-phosphopantetheinyl transferase"/>
    <property type="match status" value="2"/>
</dbReference>
<dbReference type="GO" id="GO:0005829">
    <property type="term" value="C:cytosol"/>
    <property type="evidence" value="ECO:0007669"/>
    <property type="project" value="TreeGrafter"/>
</dbReference>
<dbReference type="GO" id="GO:0000287">
    <property type="term" value="F:magnesium ion binding"/>
    <property type="evidence" value="ECO:0007669"/>
    <property type="project" value="InterPro"/>
</dbReference>
<dbReference type="InterPro" id="IPR050559">
    <property type="entry name" value="P-Pant_transferase_sf"/>
</dbReference>
<dbReference type="PANTHER" id="PTHR12215">
    <property type="entry name" value="PHOSPHOPANTETHEINE TRANSFERASE"/>
    <property type="match status" value="1"/>
</dbReference>
<dbReference type="Pfam" id="PF01648">
    <property type="entry name" value="ACPS"/>
    <property type="match status" value="1"/>
</dbReference>
<sequence>MAEPLGTLLAELSATDHSRANRYRQPADRLRFLYGRVLVGWVGAGLTGYTAQTVPLVIGPYGKPDLAAHTGWHINLTHAGDWVLLAVDRHPVGIDVENRRPDLPIATLLPTVCSPDEQARVWADTDPATAFLRSWTRKEALLKGIGHGLVDDLRVIPSLDGQSSLPPGLSDSDWQVQSFAVDSAHPAALAHQPTDISPVFYRLTASDLLTNLKWA</sequence>
<comment type="similarity">
    <text evidence="1">Belongs to the P-Pant transferase superfamily. Gsp/Sfp/HetI/AcpT family.</text>
</comment>
<reference evidence="4 5" key="1">
    <citation type="submission" date="2020-04" db="EMBL/GenBank/DDBJ databases">
        <title>Genome sequencing of novel species.</title>
        <authorList>
            <person name="Heo J."/>
            <person name="Kim S.-J."/>
            <person name="Kim J.-S."/>
            <person name="Hong S.-B."/>
            <person name="Kwon S.-W."/>
        </authorList>
    </citation>
    <scope>NUCLEOTIDE SEQUENCE [LARGE SCALE GENOMIC DNA]</scope>
    <source>
        <strain evidence="4 5">CJU-R4</strain>
    </source>
</reference>
<name>A0A7L5DLJ3_9BACT</name>
<proteinExistence type="inferred from homology"/>
<keyword evidence="5" id="KW-1185">Reference proteome</keyword>
<feature type="domain" description="4'-phosphopantetheinyl transferase" evidence="3">
    <location>
        <begin position="91"/>
        <end position="177"/>
    </location>
</feature>